<dbReference type="Proteomes" id="UP000223913">
    <property type="component" value="Unassembled WGS sequence"/>
</dbReference>
<evidence type="ECO:0000313" key="2">
    <source>
        <dbReference type="Proteomes" id="UP000223913"/>
    </source>
</evidence>
<accession>A0A2D0NH91</accession>
<dbReference type="RefSeq" id="WP_099148653.1">
    <property type="nucleotide sequence ID" value="NZ_PDUD01000004.1"/>
</dbReference>
<organism evidence="1 2">
    <name type="scientific">Flavilitoribacter nigricans (strain ATCC 23147 / DSM 23189 / NBRC 102662 / NCIMB 1420 / SS-2)</name>
    <name type="common">Lewinella nigricans</name>
    <dbReference type="NCBI Taxonomy" id="1122177"/>
    <lineage>
        <taxon>Bacteria</taxon>
        <taxon>Pseudomonadati</taxon>
        <taxon>Bacteroidota</taxon>
        <taxon>Saprospiria</taxon>
        <taxon>Saprospirales</taxon>
        <taxon>Lewinellaceae</taxon>
        <taxon>Flavilitoribacter</taxon>
    </lineage>
</organism>
<evidence type="ECO:0000313" key="1">
    <source>
        <dbReference type="EMBL" id="PHN07864.1"/>
    </source>
</evidence>
<gene>
    <name evidence="1" type="ORF">CRP01_03690</name>
</gene>
<name>A0A2D0NH91_FLAN2</name>
<keyword evidence="2" id="KW-1185">Reference proteome</keyword>
<proteinExistence type="predicted"/>
<reference evidence="1 2" key="1">
    <citation type="submission" date="2017-10" db="EMBL/GenBank/DDBJ databases">
        <title>The draft genome sequence of Lewinella nigricans NBRC 102662.</title>
        <authorList>
            <person name="Wang K."/>
        </authorList>
    </citation>
    <scope>NUCLEOTIDE SEQUENCE [LARGE SCALE GENOMIC DNA]</scope>
    <source>
        <strain evidence="1 2">NBRC 102662</strain>
    </source>
</reference>
<dbReference type="AlphaFoldDB" id="A0A2D0NH91"/>
<protein>
    <submittedName>
        <fullName evidence="1">Uncharacterized protein</fullName>
    </submittedName>
</protein>
<comment type="caution">
    <text evidence="1">The sequence shown here is derived from an EMBL/GenBank/DDBJ whole genome shotgun (WGS) entry which is preliminary data.</text>
</comment>
<sequence length="174" mass="19399">MTWKHLSAWLLLLAVSIQWIGGVIYVKLTHSSLIELEMDDSETVLAEQLSTDYGIETQIKILDEAEQMANLSAGYGAPFLFSTSDEENAEYYTVDENGLETVHSEYLVNGPEQQQDAENALLSLQKLFSPYIINAAELVQPAEIVRFSTGNFLYNPLEDLYNPSIPTPPPARIG</sequence>
<dbReference type="EMBL" id="PDUD01000004">
    <property type="protein sequence ID" value="PHN07864.1"/>
    <property type="molecule type" value="Genomic_DNA"/>
</dbReference>